<dbReference type="RefSeq" id="WP_006573586.1">
    <property type="nucleotide sequence ID" value="NZ_AAXG02000028.1"/>
</dbReference>
<dbReference type="STRING" id="411467.BACCAP_03075"/>
<evidence type="ECO:0000313" key="2">
    <source>
        <dbReference type="EMBL" id="EDM99149.1"/>
    </source>
</evidence>
<reference evidence="2 3" key="2">
    <citation type="submission" date="2007-06" db="EMBL/GenBank/DDBJ databases">
        <title>Draft genome sequence of Pseudoflavonifractor capillosus ATCC 29799.</title>
        <authorList>
            <person name="Sudarsanam P."/>
            <person name="Ley R."/>
            <person name="Guruge J."/>
            <person name="Turnbaugh P.J."/>
            <person name="Mahowald M."/>
            <person name="Liep D."/>
            <person name="Gordon J."/>
        </authorList>
    </citation>
    <scope>NUCLEOTIDE SEQUENCE [LARGE SCALE GENOMIC DNA]</scope>
    <source>
        <strain evidence="2 3">ATCC 29799</strain>
    </source>
</reference>
<organism evidence="2 3">
    <name type="scientific">Pseudoflavonifractor capillosus ATCC 29799</name>
    <dbReference type="NCBI Taxonomy" id="411467"/>
    <lineage>
        <taxon>Bacteria</taxon>
        <taxon>Bacillati</taxon>
        <taxon>Bacillota</taxon>
        <taxon>Clostridia</taxon>
        <taxon>Eubacteriales</taxon>
        <taxon>Oscillospiraceae</taxon>
        <taxon>Pseudoflavonifractor</taxon>
    </lineage>
</organism>
<gene>
    <name evidence="2" type="ORF">BACCAP_03075</name>
</gene>
<dbReference type="eggNOG" id="COG0770">
    <property type="taxonomic scope" value="Bacteria"/>
</dbReference>
<comment type="caution">
    <text evidence="2">The sequence shown here is derived from an EMBL/GenBank/DDBJ whole genome shotgun (WGS) entry which is preliminary data.</text>
</comment>
<evidence type="ECO:0000259" key="1">
    <source>
        <dbReference type="Pfam" id="PF00882"/>
    </source>
</evidence>
<sequence>MPNYFTHLQFGGRVLAALPEPLRTRIEAQRADFDVGCYGPDPLFFYHLHHDNPVRQVGLRMHKVSALPVFRRLARIISEDRPGGAGYAAGFLCHFALDAGCHGYIEDRAEGGQTSHLRMEGEYDRVLMERAGIDPLRQTPMPRHRLNPEETETIALIYPGVTSRQFRESLGSYRRVCRLQTLACRVGLSSVVDNLSLRTPDKPDFRGAVLSRRAAGECAVSSTVLDTLVDRAVPIAVEKICVLFRAAAGETGLDSWFDRDFSGNRCGKPVENVEN</sequence>
<protein>
    <recommendedName>
        <fullName evidence="1">Phospholipase C/D domain-containing protein</fullName>
    </recommendedName>
</protein>
<dbReference type="Pfam" id="PF00882">
    <property type="entry name" value="Zn_dep_PLPC"/>
    <property type="match status" value="1"/>
</dbReference>
<keyword evidence="3" id="KW-1185">Reference proteome</keyword>
<proteinExistence type="predicted"/>
<dbReference type="AlphaFoldDB" id="A6NXX9"/>
<evidence type="ECO:0000313" key="3">
    <source>
        <dbReference type="Proteomes" id="UP000003639"/>
    </source>
</evidence>
<accession>A6NXX9</accession>
<reference evidence="2 3" key="1">
    <citation type="submission" date="2007-04" db="EMBL/GenBank/DDBJ databases">
        <authorList>
            <person name="Fulton L."/>
            <person name="Clifton S."/>
            <person name="Fulton B."/>
            <person name="Xu J."/>
            <person name="Minx P."/>
            <person name="Pepin K.H."/>
            <person name="Johnson M."/>
            <person name="Thiruvilangam P."/>
            <person name="Bhonagiri V."/>
            <person name="Nash W.E."/>
            <person name="Mardis E.R."/>
            <person name="Wilson R.K."/>
        </authorList>
    </citation>
    <scope>NUCLEOTIDE SEQUENCE [LARGE SCALE GENOMIC DNA]</scope>
    <source>
        <strain evidence="2 3">ATCC 29799</strain>
    </source>
</reference>
<feature type="domain" description="Phospholipase C/D" evidence="1">
    <location>
        <begin position="6"/>
        <end position="137"/>
    </location>
</feature>
<dbReference type="InterPro" id="IPR029002">
    <property type="entry name" value="PLPC/GPLD1"/>
</dbReference>
<dbReference type="EMBL" id="AAXG02000028">
    <property type="protein sequence ID" value="EDM99149.1"/>
    <property type="molecule type" value="Genomic_DNA"/>
</dbReference>
<dbReference type="Proteomes" id="UP000003639">
    <property type="component" value="Unassembled WGS sequence"/>
</dbReference>
<dbReference type="OrthoDB" id="9810528at2"/>
<name>A6NXX9_9FIRM</name>